<dbReference type="EMBL" id="JAUUTY010000003">
    <property type="protein sequence ID" value="KAK1666732.1"/>
    <property type="molecule type" value="Genomic_DNA"/>
</dbReference>
<evidence type="ECO:0000313" key="3">
    <source>
        <dbReference type="EMBL" id="KAK1666732.1"/>
    </source>
</evidence>
<evidence type="ECO:0000259" key="2">
    <source>
        <dbReference type="SMART" id="SM00256"/>
    </source>
</evidence>
<comment type="caution">
    <text evidence="3">The sequence shown here is derived from an EMBL/GenBank/DDBJ whole genome shotgun (WGS) entry which is preliminary data.</text>
</comment>
<evidence type="ECO:0000256" key="1">
    <source>
        <dbReference type="SAM" id="MobiDB-lite"/>
    </source>
</evidence>
<dbReference type="SUPFAM" id="SSF81383">
    <property type="entry name" value="F-box domain"/>
    <property type="match status" value="1"/>
</dbReference>
<proteinExistence type="predicted"/>
<dbReference type="AlphaFoldDB" id="A0AAD8SYT8"/>
<accession>A0AAD8SYT8</accession>
<dbReference type="Pfam" id="PF00646">
    <property type="entry name" value="F-box"/>
    <property type="match status" value="1"/>
</dbReference>
<feature type="compositionally biased region" description="Basic and acidic residues" evidence="1">
    <location>
        <begin position="21"/>
        <end position="31"/>
    </location>
</feature>
<dbReference type="InterPro" id="IPR036047">
    <property type="entry name" value="F-box-like_dom_sf"/>
</dbReference>
<reference evidence="3" key="1">
    <citation type="submission" date="2023-07" db="EMBL/GenBank/DDBJ databases">
        <title>A chromosome-level genome assembly of Lolium multiflorum.</title>
        <authorList>
            <person name="Chen Y."/>
            <person name="Copetti D."/>
            <person name="Kolliker R."/>
            <person name="Studer B."/>
        </authorList>
    </citation>
    <scope>NUCLEOTIDE SEQUENCE</scope>
    <source>
        <strain evidence="3">02402/16</strain>
        <tissue evidence="3">Leaf</tissue>
    </source>
</reference>
<feature type="domain" description="F-box" evidence="2">
    <location>
        <begin position="81"/>
        <end position="125"/>
    </location>
</feature>
<dbReference type="Proteomes" id="UP001231189">
    <property type="component" value="Unassembled WGS sequence"/>
</dbReference>
<evidence type="ECO:0000313" key="4">
    <source>
        <dbReference type="Proteomes" id="UP001231189"/>
    </source>
</evidence>
<dbReference type="Gene3D" id="1.20.1280.50">
    <property type="match status" value="1"/>
</dbReference>
<gene>
    <name evidence="3" type="ORF">QYE76_054891</name>
</gene>
<feature type="region of interest" description="Disordered" evidence="1">
    <location>
        <begin position="1"/>
        <end position="83"/>
    </location>
</feature>
<dbReference type="SMART" id="SM00256">
    <property type="entry name" value="FBOX"/>
    <property type="match status" value="1"/>
</dbReference>
<keyword evidence="4" id="KW-1185">Reference proteome</keyword>
<dbReference type="PANTHER" id="PTHR32133">
    <property type="entry name" value="OS07G0120400 PROTEIN"/>
    <property type="match status" value="1"/>
</dbReference>
<dbReference type="PANTHER" id="PTHR32133:SF266">
    <property type="entry name" value="F-BOX DOMAIN-CONTAINING PROTEIN"/>
    <property type="match status" value="1"/>
</dbReference>
<protein>
    <recommendedName>
        <fullName evidence="2">F-box domain-containing protein</fullName>
    </recommendedName>
</protein>
<sequence length="483" mass="54074">MEEGAGMPRRRSPPLHPQIQARDEGAGVDRRRNPRLHPQIQASEEGGGMAHRSSPRLHPQIHASEDGAGLTRTSPVESASLPDDDDMLREILLRLPPQPSSLPRASAVCKRWRGLVTDPKFHRQFRAHHGKPPLLGIFEFSNGWNVFKPILDPPDCIPSQRFHLGRYSQRCHYILLDSRHGLVLVKNSRQDEVVVCNPITGHHRCLAVPSELRMDNLGGAVLCAAGDHGHVHVGCHPNPFKVVLVSTATSANQPLAAATSANQPLACVYSSETRIWSNLMSAEAPRQFIDTGVPPTLIGSALYWLSENDLMLKFDLDKHILAAISVPPVTDGTYYRNRRIIQAEDGAIGYAILSYPSFQMWQRNVNGQGVATWLHPKTIDMHTFLGLPSQTGTVLGWLLGYDEDTDEIFVYVRPNVYGVQLKLMQSRKLHETSCVNPYYPFKSFYTPEQIMLLRLNRDVDVRLLVSYLCPLQFSPTVCDILFK</sequence>
<organism evidence="3 4">
    <name type="scientific">Lolium multiflorum</name>
    <name type="common">Italian ryegrass</name>
    <name type="synonym">Lolium perenne subsp. multiflorum</name>
    <dbReference type="NCBI Taxonomy" id="4521"/>
    <lineage>
        <taxon>Eukaryota</taxon>
        <taxon>Viridiplantae</taxon>
        <taxon>Streptophyta</taxon>
        <taxon>Embryophyta</taxon>
        <taxon>Tracheophyta</taxon>
        <taxon>Spermatophyta</taxon>
        <taxon>Magnoliopsida</taxon>
        <taxon>Liliopsida</taxon>
        <taxon>Poales</taxon>
        <taxon>Poaceae</taxon>
        <taxon>BOP clade</taxon>
        <taxon>Pooideae</taxon>
        <taxon>Poodae</taxon>
        <taxon>Poeae</taxon>
        <taxon>Poeae Chloroplast Group 2 (Poeae type)</taxon>
        <taxon>Loliodinae</taxon>
        <taxon>Loliinae</taxon>
        <taxon>Lolium</taxon>
    </lineage>
</organism>
<name>A0AAD8SYT8_LOLMU</name>
<dbReference type="InterPro" id="IPR001810">
    <property type="entry name" value="F-box_dom"/>
</dbReference>